<evidence type="ECO:0000313" key="2">
    <source>
        <dbReference type="EMBL" id="PPQ68869.1"/>
    </source>
</evidence>
<keyword evidence="3" id="KW-1185">Reference proteome</keyword>
<dbReference type="Pfam" id="PF12937">
    <property type="entry name" value="F-box-like"/>
    <property type="match status" value="1"/>
</dbReference>
<dbReference type="AlphaFoldDB" id="A0A409VRK2"/>
<reference evidence="2 3" key="1">
    <citation type="journal article" date="2018" name="Evol. Lett.">
        <title>Horizontal gene cluster transfer increased hallucinogenic mushroom diversity.</title>
        <authorList>
            <person name="Reynolds H.T."/>
            <person name="Vijayakumar V."/>
            <person name="Gluck-Thaler E."/>
            <person name="Korotkin H.B."/>
            <person name="Matheny P.B."/>
            <person name="Slot J.C."/>
        </authorList>
    </citation>
    <scope>NUCLEOTIDE SEQUENCE [LARGE SCALE GENOMIC DNA]</scope>
    <source>
        <strain evidence="2 3">2629</strain>
    </source>
</reference>
<dbReference type="EMBL" id="NHTK01005998">
    <property type="protein sequence ID" value="PPQ68869.1"/>
    <property type="molecule type" value="Genomic_DNA"/>
</dbReference>
<protein>
    <recommendedName>
        <fullName evidence="1">F-box domain-containing protein</fullName>
    </recommendedName>
</protein>
<name>A0A409VRK2_9AGAR</name>
<organism evidence="2 3">
    <name type="scientific">Panaeolus cyanescens</name>
    <dbReference type="NCBI Taxonomy" id="181874"/>
    <lineage>
        <taxon>Eukaryota</taxon>
        <taxon>Fungi</taxon>
        <taxon>Dikarya</taxon>
        <taxon>Basidiomycota</taxon>
        <taxon>Agaricomycotina</taxon>
        <taxon>Agaricomycetes</taxon>
        <taxon>Agaricomycetidae</taxon>
        <taxon>Agaricales</taxon>
        <taxon>Agaricineae</taxon>
        <taxon>Galeropsidaceae</taxon>
        <taxon>Panaeolus</taxon>
    </lineage>
</organism>
<proteinExistence type="predicted"/>
<dbReference type="Gene3D" id="1.20.1280.50">
    <property type="match status" value="1"/>
</dbReference>
<evidence type="ECO:0000313" key="3">
    <source>
        <dbReference type="Proteomes" id="UP000284842"/>
    </source>
</evidence>
<accession>A0A409VRK2</accession>
<gene>
    <name evidence="2" type="ORF">CVT24_007678</name>
</gene>
<comment type="caution">
    <text evidence="2">The sequence shown here is derived from an EMBL/GenBank/DDBJ whole genome shotgun (WGS) entry which is preliminary data.</text>
</comment>
<dbReference type="InParanoid" id="A0A409VRK2"/>
<dbReference type="InterPro" id="IPR001810">
    <property type="entry name" value="F-box_dom"/>
</dbReference>
<sequence length="333" mass="37956">MSTLLQLDFDAGKRDSDGLTVSQNTDEGILLDAQQALRSRKQELQDVNRTIEALSVTLTALHRQKDYLEEVICMLTHPPISRLPEDVLGEIFIHCVPTHRNPIPVITECPLLLTLVCRKWRAAALSTPRLWTKLHIAFQSSVTPECYDPRRLSDQRWKPRLAGIKQWMSRSGDLPLSLSLKCVILGHIGQESHHIEREAIQAVVEHSRRWEMLELSMTRYSLNTLFSLLDINQSTVPMLRSLRIMEDSPINITHHIGSSHYQLAPEAPFPLHVGFLSPPYKKLTFIFTLTLASYLHRQSFALHPSPVSPFIHPVIAFLSPKYSGSALYWKHVT</sequence>
<dbReference type="OrthoDB" id="3221235at2759"/>
<dbReference type="Proteomes" id="UP000284842">
    <property type="component" value="Unassembled WGS sequence"/>
</dbReference>
<feature type="domain" description="F-box" evidence="1">
    <location>
        <begin position="80"/>
        <end position="136"/>
    </location>
</feature>
<evidence type="ECO:0000259" key="1">
    <source>
        <dbReference type="Pfam" id="PF12937"/>
    </source>
</evidence>